<dbReference type="InterPro" id="IPR048124">
    <property type="entry name" value="Tannase_B"/>
</dbReference>
<accession>A0ABX7M9U6</accession>
<dbReference type="Gene3D" id="3.40.50.1820">
    <property type="entry name" value="alpha/beta hydrolase"/>
    <property type="match status" value="1"/>
</dbReference>
<keyword evidence="4" id="KW-1185">Reference proteome</keyword>
<dbReference type="SUPFAM" id="SSF53474">
    <property type="entry name" value="alpha/beta-Hydrolases"/>
    <property type="match status" value="1"/>
</dbReference>
<dbReference type="Pfam" id="PF20434">
    <property type="entry name" value="BD-FAE"/>
    <property type="match status" value="1"/>
</dbReference>
<dbReference type="NCBIfam" id="NF041556">
    <property type="entry name" value="tannase_B"/>
    <property type="match status" value="1"/>
</dbReference>
<evidence type="ECO:0000313" key="3">
    <source>
        <dbReference type="EMBL" id="QSI78519.1"/>
    </source>
</evidence>
<feature type="chain" id="PRO_5046680344" description="BD-FAE-like domain-containing protein" evidence="1">
    <location>
        <begin position="24"/>
        <end position="502"/>
    </location>
</feature>
<reference evidence="3 4" key="1">
    <citation type="submission" date="2021-02" db="EMBL/GenBank/DDBJ databases">
        <title>Niveibacterium changnyeongensis HC41.</title>
        <authorList>
            <person name="Kang M."/>
        </authorList>
    </citation>
    <scope>NUCLEOTIDE SEQUENCE [LARGE SCALE GENOMIC DNA]</scope>
    <source>
        <strain evidence="3 4">HC41</strain>
    </source>
</reference>
<feature type="domain" description="BD-FAE-like" evidence="2">
    <location>
        <begin position="125"/>
        <end position="266"/>
    </location>
</feature>
<evidence type="ECO:0000259" key="2">
    <source>
        <dbReference type="Pfam" id="PF20434"/>
    </source>
</evidence>
<keyword evidence="1" id="KW-0732">Signal</keyword>
<sequence length="502" mass="53360">MSLRSLLTTAATAGAISLNAAHAAPAASDLVFDADHYVKREVELRGQRIVVRAYENIVYVAKPVDASLQAMNIYVPDAYFRGERIGDFTADTAPIFLPNQVGGYMPAPPGSLDGAKMPGPPNRPNTIAEALLRGYVVAAPGARGRTSQGADGRYTGKAPAAIVDLKAAVRYLRFNDARMPGSAERIISNGTSAGGALSALLGASGNSADYDAALRALGAAPARDDIFAVSAYCPITNLEHADAAYEWQFQGVNDYKAISIAMLDFKVERKEVAGTLTPDQVTLSSALKTRFPTYLNSLALRGPDGRALTLDADGNGTFKDYVKQLLTASAQQAQAAGQPVGSAPGVKLEDAKVRDIDFAAYVRGMARQKPPPAFDAVDLGSGENDLFGTEQVKARHFTDFSFAHSRVAGSIRADAQTVRMMNPMSYLGAPGATPAKHWRIRHGASDRDTSFAIPAMLALALQNKGLDVDLALPWGIPHSGDYDLDQLFAWMTQITGTPATER</sequence>
<dbReference type="EMBL" id="CP071060">
    <property type="protein sequence ID" value="QSI78519.1"/>
    <property type="molecule type" value="Genomic_DNA"/>
</dbReference>
<dbReference type="RefSeq" id="WP_206255905.1">
    <property type="nucleotide sequence ID" value="NZ_CP071060.1"/>
</dbReference>
<feature type="signal peptide" evidence="1">
    <location>
        <begin position="1"/>
        <end position="23"/>
    </location>
</feature>
<organism evidence="3 4">
    <name type="scientific">Niveibacterium microcysteis</name>
    <dbReference type="NCBI Taxonomy" id="2811415"/>
    <lineage>
        <taxon>Bacteria</taxon>
        <taxon>Pseudomonadati</taxon>
        <taxon>Pseudomonadota</taxon>
        <taxon>Betaproteobacteria</taxon>
        <taxon>Rhodocyclales</taxon>
        <taxon>Rhodocyclaceae</taxon>
        <taxon>Niveibacterium</taxon>
    </lineage>
</organism>
<name>A0ABX7M9U6_9RHOO</name>
<dbReference type="Proteomes" id="UP000663570">
    <property type="component" value="Chromosome"/>
</dbReference>
<dbReference type="InterPro" id="IPR029058">
    <property type="entry name" value="AB_hydrolase_fold"/>
</dbReference>
<evidence type="ECO:0000313" key="4">
    <source>
        <dbReference type="Proteomes" id="UP000663570"/>
    </source>
</evidence>
<dbReference type="InterPro" id="IPR049492">
    <property type="entry name" value="BD-FAE-like_dom"/>
</dbReference>
<evidence type="ECO:0000256" key="1">
    <source>
        <dbReference type="SAM" id="SignalP"/>
    </source>
</evidence>
<gene>
    <name evidence="3" type="ORF">JY500_07875</name>
</gene>
<protein>
    <recommendedName>
        <fullName evidence="2">BD-FAE-like domain-containing protein</fullName>
    </recommendedName>
</protein>
<proteinExistence type="predicted"/>